<dbReference type="STRING" id="1094497.BVwin_11270"/>
<proteinExistence type="predicted"/>
<accession>A0A448V577</accession>
<evidence type="ECO:0000313" key="1">
    <source>
        <dbReference type="EMBL" id="VEJ44908.1"/>
    </source>
</evidence>
<dbReference type="Pfam" id="PF04985">
    <property type="entry name" value="Phage_tube"/>
    <property type="match status" value="1"/>
</dbReference>
<dbReference type="RefSeq" id="WP_126602627.1">
    <property type="nucleotide sequence ID" value="NZ_LR134529.1"/>
</dbReference>
<dbReference type="OrthoDB" id="3078668at2"/>
<dbReference type="NCBIfam" id="TIGR01611">
    <property type="entry name" value="tail_tube"/>
    <property type="match status" value="1"/>
</dbReference>
<protein>
    <submittedName>
        <fullName evidence="1">Phage major tail tube protein</fullName>
    </submittedName>
</protein>
<evidence type="ECO:0000313" key="2">
    <source>
        <dbReference type="Proteomes" id="UP000274201"/>
    </source>
</evidence>
<sequence length="168" mass="18591">MTIPVLPRVLKYFNIFVDGIPYQAKCESVTLPNLSLVVENYRGGGMDSSIEVDLGLETLILTMTISDCSPELMSLLGRSDVDISLRSSMQAQGTPAEGVVITMRGLCKGFEMAEWQPGSKATSTATFTLQYFKYVQKDVEIVEIDVLNLIRKFNGVNQLAEHKNFLGM</sequence>
<reference evidence="1 2" key="1">
    <citation type="submission" date="2018-12" db="EMBL/GenBank/DDBJ databases">
        <authorList>
            <consortium name="Pathogen Informatics"/>
        </authorList>
    </citation>
    <scope>NUCLEOTIDE SEQUENCE [LARGE SCALE GENOMIC DNA]</scope>
    <source>
        <strain evidence="1 2">NCTC12905</strain>
    </source>
</reference>
<dbReference type="InterPro" id="IPR006498">
    <property type="entry name" value="Tail_tube"/>
</dbReference>
<dbReference type="Proteomes" id="UP000274201">
    <property type="component" value="Chromosome"/>
</dbReference>
<dbReference type="EMBL" id="LR134529">
    <property type="protein sequence ID" value="VEJ44908.1"/>
    <property type="molecule type" value="Genomic_DNA"/>
</dbReference>
<dbReference type="AlphaFoldDB" id="A0A448V577"/>
<gene>
    <name evidence="1" type="ORF">NCTC12905_00551</name>
</gene>
<name>A0A448V577_BARVI</name>
<organism evidence="1 2">
    <name type="scientific">Bartonella vinsonii</name>
    <name type="common">Rochalimaea vinsonii</name>
    <dbReference type="NCBI Taxonomy" id="33047"/>
    <lineage>
        <taxon>Bacteria</taxon>
        <taxon>Pseudomonadati</taxon>
        <taxon>Pseudomonadota</taxon>
        <taxon>Alphaproteobacteria</taxon>
        <taxon>Hyphomicrobiales</taxon>
        <taxon>Bartonellaceae</taxon>
        <taxon>Bartonella</taxon>
    </lineage>
</organism>